<protein>
    <recommendedName>
        <fullName evidence="4">TPR repeat protein</fullName>
    </recommendedName>
</protein>
<proteinExistence type="predicted"/>
<dbReference type="EMBL" id="JAUSSK010000001">
    <property type="protein sequence ID" value="MDQ0008659.1"/>
    <property type="molecule type" value="Genomic_DNA"/>
</dbReference>
<sequence length="493" mass="52602">MTGFLRVLAVSLLVVSAARAQEMHDHGIPEKLGKVSFPISCDPSVQKPFDRGVALLHSFAYAAAGQAFEGVVAKDPACAMGHWGIAMVFFHPVWTPALPADTFARGQAEARAAARLAATSSPRERTYIQALGRLYQGGDVKPAQRTLAYEQAMAGVARDNPKDVEAQVFYAVALLSNASMTDKTHAKQKQAIAILDPLFRAHPDHPGIAHYLIHACDSAELAQRGLPAARKYADIAPSAPHALHMPSHIFTRLGLWDDSIHSNLASEKAAREHGDTMGQLHAMDYLVYAYMQSGRDKEARAVIGDLKTMRGLDMSDFGIAYAATAMPIREIVEQGRWNEAATIAPPDGAPASVVAIAVWAKGLGLARSGHPDEARAEAARLDQIEAQLKTSGDDYWSTQTGVLASEVKAWAAQASGDAAAAVALMTDAAEREDRVEKRPVTPGPIVPAREQLGELLLAQKQPGPALAAFKTALTQAPGRAGALRGEKAAEAMR</sequence>
<accession>A0ABT9SUI8</accession>
<dbReference type="SUPFAM" id="SSF48452">
    <property type="entry name" value="TPR-like"/>
    <property type="match status" value="1"/>
</dbReference>
<keyword evidence="3" id="KW-1185">Reference proteome</keyword>
<dbReference type="InterPro" id="IPR011990">
    <property type="entry name" value="TPR-like_helical_dom_sf"/>
</dbReference>
<feature type="signal peptide" evidence="1">
    <location>
        <begin position="1"/>
        <end position="20"/>
    </location>
</feature>
<gene>
    <name evidence="2" type="ORF">J2T07_000818</name>
</gene>
<dbReference type="Gene3D" id="1.25.40.10">
    <property type="entry name" value="Tetratricopeptide repeat domain"/>
    <property type="match status" value="2"/>
</dbReference>
<organism evidence="2 3">
    <name type="scientific">Luteibacter jiangsuensis</name>
    <dbReference type="NCBI Taxonomy" id="637577"/>
    <lineage>
        <taxon>Bacteria</taxon>
        <taxon>Pseudomonadati</taxon>
        <taxon>Pseudomonadota</taxon>
        <taxon>Gammaproteobacteria</taxon>
        <taxon>Lysobacterales</taxon>
        <taxon>Rhodanobacteraceae</taxon>
        <taxon>Luteibacter</taxon>
    </lineage>
</organism>
<dbReference type="PANTHER" id="PTHR45588:SF1">
    <property type="entry name" value="WW DOMAIN-CONTAINING PROTEIN"/>
    <property type="match status" value="1"/>
</dbReference>
<dbReference type="RefSeq" id="WP_306847485.1">
    <property type="nucleotide sequence ID" value="NZ_JAUSSK010000001.1"/>
</dbReference>
<comment type="caution">
    <text evidence="2">The sequence shown here is derived from an EMBL/GenBank/DDBJ whole genome shotgun (WGS) entry which is preliminary data.</text>
</comment>
<keyword evidence="1" id="KW-0732">Signal</keyword>
<evidence type="ECO:0008006" key="4">
    <source>
        <dbReference type="Google" id="ProtNLM"/>
    </source>
</evidence>
<reference evidence="2 3" key="1">
    <citation type="submission" date="2023-07" db="EMBL/GenBank/DDBJ databases">
        <title>Sorghum-associated microbial communities from plants grown in Nebraska, USA.</title>
        <authorList>
            <person name="Schachtman D."/>
        </authorList>
    </citation>
    <scope>NUCLEOTIDE SEQUENCE [LARGE SCALE GENOMIC DNA]</scope>
    <source>
        <strain evidence="2 3">CC60</strain>
    </source>
</reference>
<dbReference type="PANTHER" id="PTHR45588">
    <property type="entry name" value="TPR DOMAIN-CONTAINING PROTEIN"/>
    <property type="match status" value="1"/>
</dbReference>
<name>A0ABT9SUI8_9GAMM</name>
<evidence type="ECO:0000313" key="3">
    <source>
        <dbReference type="Proteomes" id="UP001237737"/>
    </source>
</evidence>
<feature type="chain" id="PRO_5045252036" description="TPR repeat protein" evidence="1">
    <location>
        <begin position="21"/>
        <end position="493"/>
    </location>
</feature>
<evidence type="ECO:0000256" key="1">
    <source>
        <dbReference type="SAM" id="SignalP"/>
    </source>
</evidence>
<dbReference type="Proteomes" id="UP001237737">
    <property type="component" value="Unassembled WGS sequence"/>
</dbReference>
<evidence type="ECO:0000313" key="2">
    <source>
        <dbReference type="EMBL" id="MDQ0008659.1"/>
    </source>
</evidence>